<evidence type="ECO:0000256" key="6">
    <source>
        <dbReference type="ARBA" id="ARBA00023136"/>
    </source>
</evidence>
<keyword evidence="8 12" id="KW-0998">Cell outer membrane</keyword>
<accession>A0AA86J1R6</accession>
<comment type="subunit">
    <text evidence="3 12">Homodimer.</text>
</comment>
<feature type="lipid moiety-binding region" description="S-diacylglycerol cysteine" evidence="13">
    <location>
        <position position="19"/>
    </location>
</feature>
<evidence type="ECO:0000256" key="9">
    <source>
        <dbReference type="ARBA" id="ARBA00023288"/>
    </source>
</evidence>
<evidence type="ECO:0000256" key="2">
    <source>
        <dbReference type="ARBA" id="ARBA00006889"/>
    </source>
</evidence>
<evidence type="ECO:0000256" key="12">
    <source>
        <dbReference type="PIRNR" id="PIRNR036893"/>
    </source>
</evidence>
<dbReference type="InterPro" id="IPR022272">
    <property type="entry name" value="Lipocalin_CS"/>
</dbReference>
<reference evidence="15" key="1">
    <citation type="submission" date="2021-04" db="EMBL/GenBank/DDBJ databases">
        <title>Difference and commonality of drug resistance evolution in various bacteria. and drug sensitivity profiles.</title>
        <authorList>
            <person name="Maeda T."/>
            <person name="Shibai A."/>
            <person name="Kawada K."/>
            <person name="Kotani H."/>
            <person name="Tarusawa Y."/>
            <person name="Tanabe K."/>
            <person name="Furusawa C."/>
        </authorList>
    </citation>
    <scope>NUCLEOTIDE SEQUENCE</scope>
    <source>
        <strain evidence="15">JCM 8580</strain>
    </source>
</reference>
<organism evidence="15 16">
    <name type="scientific">Enterobacter kobei</name>
    <dbReference type="NCBI Taxonomy" id="208224"/>
    <lineage>
        <taxon>Bacteria</taxon>
        <taxon>Pseudomonadati</taxon>
        <taxon>Pseudomonadota</taxon>
        <taxon>Gammaproteobacteria</taxon>
        <taxon>Enterobacterales</taxon>
        <taxon>Enterobacteriaceae</taxon>
        <taxon>Enterobacter</taxon>
        <taxon>Enterobacter cloacae complex</taxon>
    </lineage>
</organism>
<evidence type="ECO:0000256" key="7">
    <source>
        <dbReference type="ARBA" id="ARBA00023139"/>
    </source>
</evidence>
<dbReference type="PROSITE" id="PS00213">
    <property type="entry name" value="LIPOCALIN"/>
    <property type="match status" value="1"/>
</dbReference>
<dbReference type="Pfam" id="PF08212">
    <property type="entry name" value="Lipocalin_2"/>
    <property type="match status" value="1"/>
</dbReference>
<protein>
    <recommendedName>
        <fullName evidence="11 12">Outer membrane lipoprotein Blc</fullName>
    </recommendedName>
</protein>
<dbReference type="NCBIfam" id="NF007786">
    <property type="entry name" value="PRK10477.1"/>
    <property type="match status" value="1"/>
</dbReference>
<keyword evidence="5 12" id="KW-0446">Lipid-binding</keyword>
<feature type="signal peptide" evidence="12">
    <location>
        <begin position="1"/>
        <end position="21"/>
    </location>
</feature>
<dbReference type="PANTHER" id="PTHR10612">
    <property type="entry name" value="APOLIPOPROTEIN D"/>
    <property type="match status" value="1"/>
</dbReference>
<evidence type="ECO:0000313" key="16">
    <source>
        <dbReference type="Proteomes" id="UP000682928"/>
    </source>
</evidence>
<dbReference type="CDD" id="cd19438">
    <property type="entry name" value="lipocalin_Blc-like"/>
    <property type="match status" value="1"/>
</dbReference>
<feature type="chain" id="PRO_5041520081" description="Outer membrane lipoprotein Blc" evidence="12">
    <location>
        <begin position="22"/>
        <end position="183"/>
    </location>
</feature>
<dbReference type="Gene3D" id="2.40.128.20">
    <property type="match status" value="1"/>
</dbReference>
<dbReference type="PIRSF" id="PIRSF036893">
    <property type="entry name" value="Lipocalin_ApoD"/>
    <property type="match status" value="1"/>
</dbReference>
<dbReference type="PRINTS" id="PR01171">
    <property type="entry name" value="BCTLIPOCALIN"/>
</dbReference>
<evidence type="ECO:0000256" key="3">
    <source>
        <dbReference type="ARBA" id="ARBA00011738"/>
    </source>
</evidence>
<comment type="similarity">
    <text evidence="2 12">Belongs to the calycin superfamily. Lipocalin family.</text>
</comment>
<evidence type="ECO:0000256" key="10">
    <source>
        <dbReference type="ARBA" id="ARBA00057024"/>
    </source>
</evidence>
<feature type="domain" description="Lipocalin/cytosolic fatty-acid binding" evidence="14">
    <location>
        <begin position="36"/>
        <end position="174"/>
    </location>
</feature>
<evidence type="ECO:0000256" key="13">
    <source>
        <dbReference type="PIRSR" id="PIRSR036893-52"/>
    </source>
</evidence>
<keyword evidence="7 13" id="KW-0564">Palmitate</keyword>
<dbReference type="InterPro" id="IPR047202">
    <property type="entry name" value="Lipocalin_Blc-like_dom"/>
</dbReference>
<dbReference type="EMBL" id="AP024590">
    <property type="protein sequence ID" value="BCU57317.1"/>
    <property type="molecule type" value="Genomic_DNA"/>
</dbReference>
<dbReference type="InterPro" id="IPR000566">
    <property type="entry name" value="Lipocln_cytosolic_FA-bd_dom"/>
</dbReference>
<keyword evidence="4 12" id="KW-0732">Signal</keyword>
<proteinExistence type="inferred from homology"/>
<keyword evidence="9 12" id="KW-0449">Lipoprotein</keyword>
<evidence type="ECO:0000256" key="11">
    <source>
        <dbReference type="ARBA" id="ARBA00071217"/>
    </source>
</evidence>
<keyword evidence="6 12" id="KW-0472">Membrane</keyword>
<evidence type="ECO:0000259" key="14">
    <source>
        <dbReference type="Pfam" id="PF08212"/>
    </source>
</evidence>
<comment type="function">
    <text evidence="10 12">Involved in the storage or transport of lipids necessary for membrane maintenance under stressful conditions. Displays a binding preference for lysophospholipids.</text>
</comment>
<dbReference type="GO" id="GO:0009279">
    <property type="term" value="C:cell outer membrane"/>
    <property type="evidence" value="ECO:0007669"/>
    <property type="project" value="UniProtKB-SubCell"/>
</dbReference>
<dbReference type="GO" id="GO:0006950">
    <property type="term" value="P:response to stress"/>
    <property type="evidence" value="ECO:0007669"/>
    <property type="project" value="UniProtKB-ARBA"/>
</dbReference>
<dbReference type="AlphaFoldDB" id="A0AA86J1R6"/>
<comment type="subcellular location">
    <subcellularLocation>
        <location evidence="1">Cell outer membrane</location>
        <topology evidence="1">Lipid-anchor</topology>
    </subcellularLocation>
</comment>
<dbReference type="PANTHER" id="PTHR10612:SF34">
    <property type="entry name" value="APOLIPOPROTEIN D"/>
    <property type="match status" value="1"/>
</dbReference>
<dbReference type="GO" id="GO:0008289">
    <property type="term" value="F:lipid binding"/>
    <property type="evidence" value="ECO:0007669"/>
    <property type="project" value="UniProtKB-UniRule"/>
</dbReference>
<dbReference type="Proteomes" id="UP000682928">
    <property type="component" value="Chromosome"/>
</dbReference>
<sequence length="183" mass="20641">MRILPVVAVVCAALLMVACQSPTPPPGVTVVENFNTTRFLGSWYEIARLDHRFERGLDNVTATYSLREDGGLNVINKGYNASRGMWQSTDGRAYFTGSKNRAALKVSFFGPFYGGYNVIALDKDYRHALVCGPDRDYLWILSRTRTLPDNVKQQLVNTAKQQGFAVEKLIWVAQDRPLMRTQF</sequence>
<evidence type="ECO:0000256" key="5">
    <source>
        <dbReference type="ARBA" id="ARBA00023121"/>
    </source>
</evidence>
<dbReference type="InterPro" id="IPR002446">
    <property type="entry name" value="Lipocalin_bac"/>
</dbReference>
<evidence type="ECO:0000256" key="8">
    <source>
        <dbReference type="ARBA" id="ARBA00023237"/>
    </source>
</evidence>
<dbReference type="PROSITE" id="PS51257">
    <property type="entry name" value="PROKAR_LIPOPROTEIN"/>
    <property type="match status" value="1"/>
</dbReference>
<gene>
    <name evidence="15" type="primary">blc_2</name>
    <name evidence="15" type="ORF">ENKO_39110</name>
</gene>
<evidence type="ECO:0000256" key="1">
    <source>
        <dbReference type="ARBA" id="ARBA00004459"/>
    </source>
</evidence>
<dbReference type="InterPro" id="IPR012674">
    <property type="entry name" value="Calycin"/>
</dbReference>
<name>A0AA86J1R6_9ENTR</name>
<dbReference type="FunFam" id="2.40.128.20:FF:000002">
    <property type="entry name" value="Outer membrane lipoprotein Blc"/>
    <property type="match status" value="1"/>
</dbReference>
<dbReference type="RefSeq" id="WP_088220521.1">
    <property type="nucleotide sequence ID" value="NZ_AP024590.1"/>
</dbReference>
<evidence type="ECO:0000313" key="15">
    <source>
        <dbReference type="EMBL" id="BCU57317.1"/>
    </source>
</evidence>
<dbReference type="SUPFAM" id="SSF50814">
    <property type="entry name" value="Lipocalins"/>
    <property type="match status" value="1"/>
</dbReference>
<evidence type="ECO:0000256" key="4">
    <source>
        <dbReference type="ARBA" id="ARBA00022729"/>
    </source>
</evidence>
<dbReference type="InterPro" id="IPR022271">
    <property type="entry name" value="Lipocalin_ApoD"/>
</dbReference>